<keyword evidence="9" id="KW-0540">Nuclease</keyword>
<keyword evidence="10" id="KW-0479">Metal-binding</keyword>
<protein>
    <recommendedName>
        <fullName evidence="7">Ribonuclease HII</fullName>
        <ecNumber evidence="6">3.1.26.4</ecNumber>
    </recommendedName>
</protein>
<keyword evidence="13" id="KW-0464">Manganese</keyword>
<comment type="similarity">
    <text evidence="5">Belongs to the RNase HII family.</text>
</comment>
<dbReference type="PANTHER" id="PTHR10954:SF18">
    <property type="entry name" value="RIBONUCLEASE HII"/>
    <property type="match status" value="1"/>
</dbReference>
<dbReference type="Pfam" id="PF01351">
    <property type="entry name" value="RNase_HII"/>
    <property type="match status" value="1"/>
</dbReference>
<dbReference type="GO" id="GO:0003723">
    <property type="term" value="F:RNA binding"/>
    <property type="evidence" value="ECO:0007669"/>
    <property type="project" value="InterPro"/>
</dbReference>
<dbReference type="InterPro" id="IPR022898">
    <property type="entry name" value="RNase_HII"/>
</dbReference>
<evidence type="ECO:0000256" key="5">
    <source>
        <dbReference type="ARBA" id="ARBA00007383"/>
    </source>
</evidence>
<evidence type="ECO:0000313" key="15">
    <source>
        <dbReference type="EMBL" id="QHU30148.1"/>
    </source>
</evidence>
<dbReference type="PANTHER" id="PTHR10954">
    <property type="entry name" value="RIBONUCLEASE H2 SUBUNIT A"/>
    <property type="match status" value="1"/>
</dbReference>
<dbReference type="GO" id="GO:0043137">
    <property type="term" value="P:DNA replication, removal of RNA primer"/>
    <property type="evidence" value="ECO:0007669"/>
    <property type="project" value="TreeGrafter"/>
</dbReference>
<proteinExistence type="inferred from homology"/>
<dbReference type="Gene3D" id="3.30.420.10">
    <property type="entry name" value="Ribonuclease H-like superfamily/Ribonuclease H"/>
    <property type="match status" value="1"/>
</dbReference>
<evidence type="ECO:0000256" key="9">
    <source>
        <dbReference type="ARBA" id="ARBA00022722"/>
    </source>
</evidence>
<dbReference type="GO" id="GO:0046872">
    <property type="term" value="F:metal ion binding"/>
    <property type="evidence" value="ECO:0007669"/>
    <property type="project" value="UniProtKB-KW"/>
</dbReference>
<dbReference type="SUPFAM" id="SSF53098">
    <property type="entry name" value="Ribonuclease H-like"/>
    <property type="match status" value="1"/>
</dbReference>
<comment type="catalytic activity">
    <reaction evidence="1">
        <text>Endonucleolytic cleavage to 5'-phosphomonoester.</text>
        <dbReference type="EC" id="3.1.26.4"/>
    </reaction>
</comment>
<evidence type="ECO:0000256" key="12">
    <source>
        <dbReference type="ARBA" id="ARBA00022801"/>
    </source>
</evidence>
<evidence type="ECO:0000256" key="10">
    <source>
        <dbReference type="ARBA" id="ARBA00022723"/>
    </source>
</evidence>
<organism evidence="15">
    <name type="scientific">viral metagenome</name>
    <dbReference type="NCBI Taxonomy" id="1070528"/>
    <lineage>
        <taxon>unclassified sequences</taxon>
        <taxon>metagenomes</taxon>
        <taxon>organismal metagenomes</taxon>
    </lineage>
</organism>
<dbReference type="InterPro" id="IPR024567">
    <property type="entry name" value="RNase_HII/HIII_dom"/>
</dbReference>
<dbReference type="InterPro" id="IPR036397">
    <property type="entry name" value="RNaseH_sf"/>
</dbReference>
<dbReference type="GO" id="GO:0004523">
    <property type="term" value="F:RNA-DNA hybrid ribonuclease activity"/>
    <property type="evidence" value="ECO:0007669"/>
    <property type="project" value="UniProtKB-EC"/>
</dbReference>
<evidence type="ECO:0000256" key="3">
    <source>
        <dbReference type="ARBA" id="ARBA00001946"/>
    </source>
</evidence>
<feature type="domain" description="RNase H type-2" evidence="14">
    <location>
        <begin position="13"/>
        <end position="224"/>
    </location>
</feature>
<comment type="cofactor">
    <cofactor evidence="3">
        <name>Mg(2+)</name>
        <dbReference type="ChEBI" id="CHEBI:18420"/>
    </cofactor>
</comment>
<evidence type="ECO:0000256" key="1">
    <source>
        <dbReference type="ARBA" id="ARBA00000077"/>
    </source>
</evidence>
<dbReference type="NCBIfam" id="NF000595">
    <property type="entry name" value="PRK00015.1-3"/>
    <property type="match status" value="1"/>
</dbReference>
<evidence type="ECO:0000256" key="6">
    <source>
        <dbReference type="ARBA" id="ARBA00012180"/>
    </source>
</evidence>
<evidence type="ECO:0000256" key="8">
    <source>
        <dbReference type="ARBA" id="ARBA00022490"/>
    </source>
</evidence>
<dbReference type="CDD" id="cd07182">
    <property type="entry name" value="RNase_HII_bacteria_HII_like"/>
    <property type="match status" value="1"/>
</dbReference>
<dbReference type="GO" id="GO:0006298">
    <property type="term" value="P:mismatch repair"/>
    <property type="evidence" value="ECO:0007669"/>
    <property type="project" value="TreeGrafter"/>
</dbReference>
<dbReference type="AlphaFoldDB" id="A0A6C0LJS5"/>
<keyword evidence="8" id="KW-0963">Cytoplasm</keyword>
<evidence type="ECO:0000256" key="4">
    <source>
        <dbReference type="ARBA" id="ARBA00004496"/>
    </source>
</evidence>
<keyword evidence="11" id="KW-0255">Endonuclease</keyword>
<evidence type="ECO:0000256" key="11">
    <source>
        <dbReference type="ARBA" id="ARBA00022759"/>
    </source>
</evidence>
<dbReference type="GO" id="GO:0032299">
    <property type="term" value="C:ribonuclease H2 complex"/>
    <property type="evidence" value="ECO:0007669"/>
    <property type="project" value="TreeGrafter"/>
</dbReference>
<evidence type="ECO:0000256" key="2">
    <source>
        <dbReference type="ARBA" id="ARBA00001936"/>
    </source>
</evidence>
<reference evidence="15" key="1">
    <citation type="journal article" date="2020" name="Nature">
        <title>Giant virus diversity and host interactions through global metagenomics.</title>
        <authorList>
            <person name="Schulz F."/>
            <person name="Roux S."/>
            <person name="Paez-Espino D."/>
            <person name="Jungbluth S."/>
            <person name="Walsh D.A."/>
            <person name="Denef V.J."/>
            <person name="McMahon K.D."/>
            <person name="Konstantinidis K.T."/>
            <person name="Eloe-Fadrosh E.A."/>
            <person name="Kyrpides N.C."/>
            <person name="Woyke T."/>
        </authorList>
    </citation>
    <scope>NUCLEOTIDE SEQUENCE</scope>
    <source>
        <strain evidence="15">GVMAG-M-3300027833-11</strain>
    </source>
</reference>
<evidence type="ECO:0000259" key="14">
    <source>
        <dbReference type="PROSITE" id="PS51975"/>
    </source>
</evidence>
<evidence type="ECO:0000256" key="7">
    <source>
        <dbReference type="ARBA" id="ARBA00019179"/>
    </source>
</evidence>
<dbReference type="InterPro" id="IPR012337">
    <property type="entry name" value="RNaseH-like_sf"/>
</dbReference>
<dbReference type="PROSITE" id="PS51975">
    <property type="entry name" value="RNASE_H_2"/>
    <property type="match status" value="1"/>
</dbReference>
<evidence type="ECO:0000256" key="13">
    <source>
        <dbReference type="ARBA" id="ARBA00023211"/>
    </source>
</evidence>
<dbReference type="EC" id="3.1.26.4" evidence="6"/>
<accession>A0A6C0LJS5</accession>
<name>A0A6C0LJS5_9ZZZZ</name>
<dbReference type="EMBL" id="MN740504">
    <property type="protein sequence ID" value="QHU30148.1"/>
    <property type="molecule type" value="Genomic_DNA"/>
</dbReference>
<dbReference type="GO" id="GO:0005737">
    <property type="term" value="C:cytoplasm"/>
    <property type="evidence" value="ECO:0007669"/>
    <property type="project" value="UniProtKB-SubCell"/>
</dbReference>
<sequence length="224" mass="25572">MQGLRRKYADDNYIEIGIDEAGRGPMFGRVYAAAVVLPQTDGFKHDDMKDSKRFHSDKKINAIADYIKSNALAWSVAYSTESEIDEYNIRKATHMAMHKAVKTVMEDLDEQDNNIHLIVDGNDFTPYTVFDGNCILPIRYTTVEKADNLLTNVAAASILAKVDRDNYILELCKEEPELNERYGLIKNKGYGTKQHMNGILEYGTSKYHRHTFGLCKNYAHEHLK</sequence>
<comment type="subcellular location">
    <subcellularLocation>
        <location evidence="4">Cytoplasm</location>
    </subcellularLocation>
</comment>
<dbReference type="InterPro" id="IPR001352">
    <property type="entry name" value="RNase_HII/HIII"/>
</dbReference>
<comment type="cofactor">
    <cofactor evidence="2">
        <name>Mn(2+)</name>
        <dbReference type="ChEBI" id="CHEBI:29035"/>
    </cofactor>
</comment>
<keyword evidence="12" id="KW-0378">Hydrolase</keyword>